<dbReference type="InterPro" id="IPR029787">
    <property type="entry name" value="Nucleotide_cyclase"/>
</dbReference>
<evidence type="ECO:0000259" key="3">
    <source>
        <dbReference type="PROSITE" id="PS50887"/>
    </source>
</evidence>
<dbReference type="InterPro" id="IPR050469">
    <property type="entry name" value="Diguanylate_Cyclase"/>
</dbReference>
<dbReference type="NCBIfam" id="TIGR00254">
    <property type="entry name" value="GGDEF"/>
    <property type="match status" value="1"/>
</dbReference>
<accession>A0ABT9GR64</accession>
<keyword evidence="4" id="KW-0808">Transferase</keyword>
<feature type="domain" description="GGDEF" evidence="3">
    <location>
        <begin position="823"/>
        <end position="954"/>
    </location>
</feature>
<dbReference type="SUPFAM" id="SSF63829">
    <property type="entry name" value="Calcium-dependent phosphotriesterase"/>
    <property type="match status" value="2"/>
</dbReference>
<sequence>MHSYPSRILLLLLAVLVCGLVFWSTIGHAVQLHAAKVELPETMPAVVYGVTQDQQNFQWLAAEFDGLLRFDGQQYLRFAPPALSQSASYSQVISDSQNQLWVGTWGSGLWRLDELRKNWQQVTALPEDAQIQSLHLSSTEVLWIGTTHGLYQLASGSMHAEPFQPLAGQRIWHLAEQGNGTLWVATSNGLYQLFPAAVEKSDWLQHEVFNQQEIRTVEVSDQLLLVGLRAHLALLDISKPESLQLFGFGNPNTILAESAGSWLVGSIDGMFRVWLAGSELQSELLLPAIDVRHILRDKFGQIWLGSRNSGLLPLMPSPMRAVKPDLSAFISSDKPRRLGPSSLTSTRWQALEQTLLQLKNGQWHELMFMAEYPVAYVRDVVEFGPHTLASTDKGLFRLNDRRHFVPVPLNITLNRLNIERMAISADGALWLGLWEEGVIRIPAEAATQHIMDWQAVQLQPGGKAQDGIVDIQIDARQRLWLLSRQGRLYLGEQESMTLVWQPDSVLATGYFQCMLAEKDVLWLCSDRGLIRLSQDLTEAKVLGQAEGLPDQRVIGITRTDHFIWVLTRNGVLSFKPDGTQLHLMAGRRGLDFNRVQLKGLRALSGDKVQLATSTGIWQLSQDDMTPVPDNLQLHLTSMRLNRQLFSLTQSSGSIQLPKSVDELQLQFQLLTFQPHLRVQYFFRWQGQQEWNALGQDALLTLSQLAPGTHRLEIMARAGGQEVRTEPLVLHVPIPFWQRPAGIALLGVLSAMLLFGLHRLHTRRLEQRAAALDLVVAQRTAELEQVNRQLKLQSNTDSLTGLLNRRALYAAAALLQAQRCRTTSPLTLVLMDIDHFKQINDCHGHHIGDAALKTFASFLKKRLRGQDLIARWGGEEFLLLMPQTDLQQAAHLMEELRVGMQQLNVPELTTPLSATFGISPVATQADALEQAVKAADMALYQGKALGRDRIVLASQAEPSKH</sequence>
<dbReference type="Gene3D" id="2.60.40.10">
    <property type="entry name" value="Immunoglobulins"/>
    <property type="match status" value="1"/>
</dbReference>
<dbReference type="InterPro" id="IPR013783">
    <property type="entry name" value="Ig-like_fold"/>
</dbReference>
<evidence type="ECO:0000256" key="2">
    <source>
        <dbReference type="ARBA" id="ARBA00034247"/>
    </source>
</evidence>
<dbReference type="PANTHER" id="PTHR45138">
    <property type="entry name" value="REGULATORY COMPONENTS OF SENSORY TRANSDUCTION SYSTEM"/>
    <property type="match status" value="1"/>
</dbReference>
<keyword evidence="5" id="KW-1185">Reference proteome</keyword>
<dbReference type="Pfam" id="PF00990">
    <property type="entry name" value="GGDEF"/>
    <property type="match status" value="1"/>
</dbReference>
<dbReference type="InterPro" id="IPR000160">
    <property type="entry name" value="GGDEF_dom"/>
</dbReference>
<dbReference type="InterPro" id="IPR015943">
    <property type="entry name" value="WD40/YVTN_repeat-like_dom_sf"/>
</dbReference>
<dbReference type="SMART" id="SM00267">
    <property type="entry name" value="GGDEF"/>
    <property type="match status" value="1"/>
</dbReference>
<evidence type="ECO:0000313" key="5">
    <source>
        <dbReference type="Proteomes" id="UP001236258"/>
    </source>
</evidence>
<dbReference type="RefSeq" id="WP_305945546.1">
    <property type="nucleotide sequence ID" value="NZ_JAUZVY010000004.1"/>
</dbReference>
<dbReference type="Gene3D" id="2.130.10.10">
    <property type="entry name" value="YVTN repeat-like/Quinoprotein amine dehydrogenase"/>
    <property type="match status" value="2"/>
</dbReference>
<dbReference type="PANTHER" id="PTHR45138:SF9">
    <property type="entry name" value="DIGUANYLATE CYCLASE DGCM-RELATED"/>
    <property type="match status" value="1"/>
</dbReference>
<proteinExistence type="predicted"/>
<keyword evidence="4" id="KW-0548">Nucleotidyltransferase</keyword>
<protein>
    <recommendedName>
        <fullName evidence="1">diguanylate cyclase</fullName>
        <ecNumber evidence="1">2.7.7.65</ecNumber>
    </recommendedName>
</protein>
<name>A0ABT9GR64_9GAMM</name>
<evidence type="ECO:0000313" key="4">
    <source>
        <dbReference type="EMBL" id="MDP4529460.1"/>
    </source>
</evidence>
<dbReference type="PROSITE" id="PS50887">
    <property type="entry name" value="GGDEF"/>
    <property type="match status" value="1"/>
</dbReference>
<comment type="caution">
    <text evidence="4">The sequence shown here is derived from an EMBL/GenBank/DDBJ whole genome shotgun (WGS) entry which is preliminary data.</text>
</comment>
<dbReference type="SUPFAM" id="SSF55073">
    <property type="entry name" value="Nucleotide cyclase"/>
    <property type="match status" value="1"/>
</dbReference>
<dbReference type="EMBL" id="JAUZVY010000004">
    <property type="protein sequence ID" value="MDP4529460.1"/>
    <property type="molecule type" value="Genomic_DNA"/>
</dbReference>
<dbReference type="CDD" id="cd01949">
    <property type="entry name" value="GGDEF"/>
    <property type="match status" value="1"/>
</dbReference>
<dbReference type="InterPro" id="IPR043128">
    <property type="entry name" value="Rev_trsase/Diguanyl_cyclase"/>
</dbReference>
<gene>
    <name evidence="4" type="ORF">Q3O59_10530</name>
</gene>
<evidence type="ECO:0000256" key="1">
    <source>
        <dbReference type="ARBA" id="ARBA00012528"/>
    </source>
</evidence>
<dbReference type="EC" id="2.7.7.65" evidence="1"/>
<organism evidence="4 5">
    <name type="scientific">Alkalimonas delamerensis</name>
    <dbReference type="NCBI Taxonomy" id="265981"/>
    <lineage>
        <taxon>Bacteria</taxon>
        <taxon>Pseudomonadati</taxon>
        <taxon>Pseudomonadota</taxon>
        <taxon>Gammaproteobacteria</taxon>
        <taxon>Alkalimonas</taxon>
    </lineage>
</organism>
<dbReference type="Gene3D" id="3.30.70.270">
    <property type="match status" value="1"/>
</dbReference>
<comment type="catalytic activity">
    <reaction evidence="2">
        <text>2 GTP = 3',3'-c-di-GMP + 2 diphosphate</text>
        <dbReference type="Rhea" id="RHEA:24898"/>
        <dbReference type="ChEBI" id="CHEBI:33019"/>
        <dbReference type="ChEBI" id="CHEBI:37565"/>
        <dbReference type="ChEBI" id="CHEBI:58805"/>
        <dbReference type="EC" id="2.7.7.65"/>
    </reaction>
</comment>
<dbReference type="GO" id="GO:0052621">
    <property type="term" value="F:diguanylate cyclase activity"/>
    <property type="evidence" value="ECO:0007669"/>
    <property type="project" value="UniProtKB-EC"/>
</dbReference>
<reference evidence="4 5" key="1">
    <citation type="submission" date="2023-08" db="EMBL/GenBank/DDBJ databases">
        <authorList>
            <person name="Joshi A."/>
            <person name="Thite S."/>
        </authorList>
    </citation>
    <scope>NUCLEOTIDE SEQUENCE [LARGE SCALE GENOMIC DNA]</scope>
    <source>
        <strain evidence="4 5">1E1</strain>
    </source>
</reference>
<dbReference type="Proteomes" id="UP001236258">
    <property type="component" value="Unassembled WGS sequence"/>
</dbReference>